<keyword evidence="5" id="KW-1185">Reference proteome</keyword>
<reference evidence="4 5" key="1">
    <citation type="submission" date="2018-09" db="EMBL/GenBank/DDBJ databases">
        <authorList>
            <person name="Wang F."/>
        </authorList>
    </citation>
    <scope>NUCLEOTIDE SEQUENCE [LARGE SCALE GENOMIC DNA]</scope>
    <source>
        <strain evidence="4 5">PLHSC7-2</strain>
    </source>
</reference>
<dbReference type="OrthoDB" id="4611853at2"/>
<dbReference type="InterPro" id="IPR050194">
    <property type="entry name" value="Glycosyltransferase_grp1"/>
</dbReference>
<evidence type="ECO:0000259" key="2">
    <source>
        <dbReference type="Pfam" id="PF00534"/>
    </source>
</evidence>
<evidence type="ECO:0000256" key="1">
    <source>
        <dbReference type="SAM" id="MobiDB-lite"/>
    </source>
</evidence>
<name>A0A418YJ16_9GAMM</name>
<dbReference type="InterPro" id="IPR028098">
    <property type="entry name" value="Glyco_trans_4-like_N"/>
</dbReference>
<dbReference type="GO" id="GO:0016757">
    <property type="term" value="F:glycosyltransferase activity"/>
    <property type="evidence" value="ECO:0007669"/>
    <property type="project" value="InterPro"/>
</dbReference>
<gene>
    <name evidence="4" type="ORF">D1Z90_03995</name>
</gene>
<dbReference type="InterPro" id="IPR001296">
    <property type="entry name" value="Glyco_trans_1"/>
</dbReference>
<feature type="domain" description="Glycosyl transferase family 1" evidence="2">
    <location>
        <begin position="213"/>
        <end position="384"/>
    </location>
</feature>
<proteinExistence type="predicted"/>
<dbReference type="EMBL" id="QZCH01000002">
    <property type="protein sequence ID" value="RJG50643.1"/>
    <property type="molecule type" value="Genomic_DNA"/>
</dbReference>
<organism evidence="4 5">
    <name type="scientific">Motilimonas pumila</name>
    <dbReference type="NCBI Taxonomy" id="2303987"/>
    <lineage>
        <taxon>Bacteria</taxon>
        <taxon>Pseudomonadati</taxon>
        <taxon>Pseudomonadota</taxon>
        <taxon>Gammaproteobacteria</taxon>
        <taxon>Alteromonadales</taxon>
        <taxon>Alteromonadales genera incertae sedis</taxon>
        <taxon>Motilimonas</taxon>
    </lineage>
</organism>
<dbReference type="PANTHER" id="PTHR45947">
    <property type="entry name" value="SULFOQUINOVOSYL TRANSFERASE SQD2"/>
    <property type="match status" value="1"/>
</dbReference>
<dbReference type="SUPFAM" id="SSF53756">
    <property type="entry name" value="UDP-Glycosyltransferase/glycogen phosphorylase"/>
    <property type="match status" value="1"/>
</dbReference>
<comment type="caution">
    <text evidence="4">The sequence shown here is derived from an EMBL/GenBank/DDBJ whole genome shotgun (WGS) entry which is preliminary data.</text>
</comment>
<dbReference type="AlphaFoldDB" id="A0A418YJ16"/>
<dbReference type="Pfam" id="PF00534">
    <property type="entry name" value="Glycos_transf_1"/>
    <property type="match status" value="1"/>
</dbReference>
<evidence type="ECO:0000313" key="5">
    <source>
        <dbReference type="Proteomes" id="UP000283255"/>
    </source>
</evidence>
<evidence type="ECO:0000259" key="3">
    <source>
        <dbReference type="Pfam" id="PF13439"/>
    </source>
</evidence>
<reference evidence="4 5" key="2">
    <citation type="submission" date="2019-01" db="EMBL/GenBank/DDBJ databases">
        <title>Motilimonas pumilus sp. nov., isolated from the gut of sea cucumber (Apostichopus japonicus).</title>
        <authorList>
            <person name="Wang F.-Q."/>
            <person name="Ren L.-H."/>
            <person name="Lin Y.-W."/>
            <person name="Sun G.-H."/>
            <person name="Du Z.-J."/>
            <person name="Zhao J.-X."/>
            <person name="Liu X.-J."/>
            <person name="Liu L.-J."/>
        </authorList>
    </citation>
    <scope>NUCLEOTIDE SEQUENCE [LARGE SCALE GENOMIC DNA]</scope>
    <source>
        <strain evidence="4 5">PLHSC7-2</strain>
    </source>
</reference>
<dbReference type="Gene3D" id="3.40.50.2000">
    <property type="entry name" value="Glycogen Phosphorylase B"/>
    <property type="match status" value="2"/>
</dbReference>
<keyword evidence="4" id="KW-0808">Transferase</keyword>
<feature type="region of interest" description="Disordered" evidence="1">
    <location>
        <begin position="1"/>
        <end position="21"/>
    </location>
</feature>
<evidence type="ECO:0000313" key="4">
    <source>
        <dbReference type="EMBL" id="RJG50643.1"/>
    </source>
</evidence>
<feature type="domain" description="Glycosyltransferase subfamily 4-like N-terminal" evidence="3">
    <location>
        <begin position="40"/>
        <end position="203"/>
    </location>
</feature>
<accession>A0A418YJ16</accession>
<sequence length="403" mass="45372">MPTTETPKADSQKTAHTTRSRARASERIVVITELFLPTKGGTAVWFDEVYRRLGNKEHHVITAKVAGDTEHDSTHSNSIHRLSLQRVSWLKPESLWMYLNLLMHSIWYCLRYSATSVHAGRVLPEGAIAVLCGKLFSIPSVIYAHGEEITTWRQKNKFKAMVKMYQQCDHVIANSEFTQQELLKLGIKQSKIRLIHPGVNVERFQPSLPCADLKQQIQLQNDEFLLLSVGRLSRRKGFDTVIKALAHLKQQGIKARYALIGIGEDLHYLTELSQQLGVAEQVHFLGHVAVDDLPRWYNACNLFVMPNREVNGDTEGFGMVFIEAAACGKTAISGNIGGPPNAVLHEKTGLNVDGTDEHNLTRAILRLIENPELTQRLAQQARQRATQELSWQAVAQQTKEFLD</sequence>
<dbReference type="Pfam" id="PF13439">
    <property type="entry name" value="Glyco_transf_4"/>
    <property type="match status" value="1"/>
</dbReference>
<dbReference type="CDD" id="cd03801">
    <property type="entry name" value="GT4_PimA-like"/>
    <property type="match status" value="1"/>
</dbReference>
<dbReference type="Proteomes" id="UP000283255">
    <property type="component" value="Unassembled WGS sequence"/>
</dbReference>
<protein>
    <submittedName>
        <fullName evidence="4">Glycosyltransferase family 4 protein</fullName>
    </submittedName>
</protein>
<dbReference type="RefSeq" id="WP_119909444.1">
    <property type="nucleotide sequence ID" value="NZ_QZCH01000002.1"/>
</dbReference>
<dbReference type="PANTHER" id="PTHR45947:SF3">
    <property type="entry name" value="SULFOQUINOVOSYL TRANSFERASE SQD2"/>
    <property type="match status" value="1"/>
</dbReference>